<keyword evidence="4" id="KW-1015">Disulfide bond</keyword>
<comment type="similarity">
    <text evidence="1">Belongs to the SCO1/2 family.</text>
</comment>
<dbReference type="PANTHER" id="PTHR12151:SF25">
    <property type="entry name" value="LINALOOL DEHYDRATASE_ISOMERASE DOMAIN-CONTAINING PROTEIN"/>
    <property type="match status" value="1"/>
</dbReference>
<dbReference type="Pfam" id="PF02630">
    <property type="entry name" value="SCO1-SenC"/>
    <property type="match status" value="1"/>
</dbReference>
<keyword evidence="7" id="KW-1185">Reference proteome</keyword>
<dbReference type="EMBL" id="AP022853">
    <property type="protein sequence ID" value="BCB27966.1"/>
    <property type="molecule type" value="Genomic_DNA"/>
</dbReference>
<feature type="binding site" evidence="3">
    <location>
        <position position="164"/>
    </location>
    <ligand>
        <name>Cu cation</name>
        <dbReference type="ChEBI" id="CHEBI:23378"/>
    </ligand>
</feature>
<dbReference type="AlphaFoldDB" id="A0A6F8VG12"/>
<dbReference type="GO" id="GO:0046872">
    <property type="term" value="F:metal ion binding"/>
    <property type="evidence" value="ECO:0007669"/>
    <property type="project" value="UniProtKB-KW"/>
</dbReference>
<name>A0A6F8VG12_9PROT</name>
<evidence type="ECO:0000256" key="3">
    <source>
        <dbReference type="PIRSR" id="PIRSR603782-1"/>
    </source>
</evidence>
<organism evidence="6 7">
    <name type="scientific">Sulfurimicrobium lacus</name>
    <dbReference type="NCBI Taxonomy" id="2715678"/>
    <lineage>
        <taxon>Bacteria</taxon>
        <taxon>Pseudomonadati</taxon>
        <taxon>Pseudomonadota</taxon>
        <taxon>Betaproteobacteria</taxon>
        <taxon>Nitrosomonadales</taxon>
        <taxon>Sulfuricellaceae</taxon>
        <taxon>Sulfurimicrobium</taxon>
    </lineage>
</organism>
<evidence type="ECO:0000313" key="6">
    <source>
        <dbReference type="EMBL" id="BCB27966.1"/>
    </source>
</evidence>
<dbReference type="PANTHER" id="PTHR12151">
    <property type="entry name" value="ELECTRON TRANSPORT PROTIN SCO1/SENC FAMILY MEMBER"/>
    <property type="match status" value="1"/>
</dbReference>
<feature type="binding site" evidence="3">
    <location>
        <position position="78"/>
    </location>
    <ligand>
        <name>Cu cation</name>
        <dbReference type="ChEBI" id="CHEBI:23378"/>
    </ligand>
</feature>
<feature type="disulfide bond" description="Redox-active" evidence="4">
    <location>
        <begin position="74"/>
        <end position="78"/>
    </location>
</feature>
<dbReference type="KEGG" id="slac:SKTS_28520"/>
<gene>
    <name evidence="6" type="ORF">SKTS_28520</name>
</gene>
<dbReference type="SUPFAM" id="SSF52833">
    <property type="entry name" value="Thioredoxin-like"/>
    <property type="match status" value="1"/>
</dbReference>
<keyword evidence="3" id="KW-0479">Metal-binding</keyword>
<dbReference type="FunFam" id="3.40.30.10:FF:000013">
    <property type="entry name" value="Blast:Protein SCO1 homolog, mitochondrial"/>
    <property type="match status" value="1"/>
</dbReference>
<dbReference type="PROSITE" id="PS51352">
    <property type="entry name" value="THIOREDOXIN_2"/>
    <property type="match status" value="1"/>
</dbReference>
<evidence type="ECO:0000313" key="7">
    <source>
        <dbReference type="Proteomes" id="UP000502260"/>
    </source>
</evidence>
<keyword evidence="2 3" id="KW-0186">Copper</keyword>
<dbReference type="Gene3D" id="3.40.30.10">
    <property type="entry name" value="Glutaredoxin"/>
    <property type="match status" value="1"/>
</dbReference>
<evidence type="ECO:0000256" key="4">
    <source>
        <dbReference type="PIRSR" id="PIRSR603782-2"/>
    </source>
</evidence>
<evidence type="ECO:0000256" key="2">
    <source>
        <dbReference type="ARBA" id="ARBA00023008"/>
    </source>
</evidence>
<dbReference type="Proteomes" id="UP000502260">
    <property type="component" value="Chromosome"/>
</dbReference>
<dbReference type="CDD" id="cd02968">
    <property type="entry name" value="SCO"/>
    <property type="match status" value="1"/>
</dbReference>
<dbReference type="InterPro" id="IPR003782">
    <property type="entry name" value="SCO1/SenC"/>
</dbReference>
<feature type="binding site" evidence="3">
    <location>
        <position position="74"/>
    </location>
    <ligand>
        <name>Cu cation</name>
        <dbReference type="ChEBI" id="CHEBI:23378"/>
    </ligand>
</feature>
<accession>A0A6F8VG12</accession>
<dbReference type="InterPro" id="IPR036249">
    <property type="entry name" value="Thioredoxin-like_sf"/>
</dbReference>
<evidence type="ECO:0000259" key="5">
    <source>
        <dbReference type="PROSITE" id="PS51352"/>
    </source>
</evidence>
<evidence type="ECO:0000256" key="1">
    <source>
        <dbReference type="ARBA" id="ARBA00010996"/>
    </source>
</evidence>
<sequence>MTKKLLLAAGAVLALLLVWVIWFWQPAGDRAHQTLSLAAAPMGGDFTLHSADGPVALKDLRGKVVLVYFGYTFCPDICPTSLAYTSQALDMLSKDELARTQVLFISVDPERDTLAKLKTYATFFHPNVLGITGSPQEVAAVAKLYGASYSKQNTGSAGGYVVDHSAATYVVDPTGKMVATLQHGTPPAEVAKAIRAAMQAK</sequence>
<dbReference type="RefSeq" id="WP_173066543.1">
    <property type="nucleotide sequence ID" value="NZ_AP022853.1"/>
</dbReference>
<proteinExistence type="inferred from homology"/>
<protein>
    <recommendedName>
        <fullName evidence="5">Thioredoxin domain-containing protein</fullName>
    </recommendedName>
</protein>
<feature type="domain" description="Thioredoxin" evidence="5">
    <location>
        <begin position="37"/>
        <end position="199"/>
    </location>
</feature>
<dbReference type="InterPro" id="IPR013766">
    <property type="entry name" value="Thioredoxin_domain"/>
</dbReference>
<reference evidence="7" key="1">
    <citation type="submission" date="2020-03" db="EMBL/GenBank/DDBJ databases">
        <title>Complete genome sequence of sulfur-oxidizing bacterium skT11.</title>
        <authorList>
            <person name="Kanda M."/>
            <person name="Kojima H."/>
            <person name="Fukui M."/>
        </authorList>
    </citation>
    <scope>NUCLEOTIDE SEQUENCE [LARGE SCALE GENOMIC DNA]</scope>
    <source>
        <strain evidence="7">skT11</strain>
    </source>
</reference>